<organism evidence="3 4">
    <name type="scientific">Canna indica</name>
    <name type="common">Indian-shot</name>
    <dbReference type="NCBI Taxonomy" id="4628"/>
    <lineage>
        <taxon>Eukaryota</taxon>
        <taxon>Viridiplantae</taxon>
        <taxon>Streptophyta</taxon>
        <taxon>Embryophyta</taxon>
        <taxon>Tracheophyta</taxon>
        <taxon>Spermatophyta</taxon>
        <taxon>Magnoliopsida</taxon>
        <taxon>Liliopsida</taxon>
        <taxon>Zingiberales</taxon>
        <taxon>Cannaceae</taxon>
        <taxon>Canna</taxon>
    </lineage>
</organism>
<dbReference type="PROSITE" id="PS50918">
    <property type="entry name" value="WWE"/>
    <property type="match status" value="1"/>
</dbReference>
<evidence type="ECO:0000313" key="4">
    <source>
        <dbReference type="Proteomes" id="UP001327560"/>
    </source>
</evidence>
<evidence type="ECO:0000313" key="3">
    <source>
        <dbReference type="EMBL" id="WOK92262.1"/>
    </source>
</evidence>
<dbReference type="SUPFAM" id="SSF117839">
    <property type="entry name" value="WWE domain"/>
    <property type="match status" value="1"/>
</dbReference>
<dbReference type="PANTHER" id="PTHR32263">
    <property type="entry name" value="INACTIVE POLY [ADP-RIBOSE] POLYMERASE SRO4-RELATED"/>
    <property type="match status" value="1"/>
</dbReference>
<dbReference type="InterPro" id="IPR004170">
    <property type="entry name" value="WWE_dom"/>
</dbReference>
<evidence type="ECO:0000259" key="2">
    <source>
        <dbReference type="PROSITE" id="PS51059"/>
    </source>
</evidence>
<protein>
    <submittedName>
        <fullName evidence="3">Uncharacterized protein</fullName>
    </submittedName>
</protein>
<dbReference type="Proteomes" id="UP001327560">
    <property type="component" value="Chromosome 1"/>
</dbReference>
<feature type="domain" description="WWE" evidence="1">
    <location>
        <begin position="37"/>
        <end position="112"/>
    </location>
</feature>
<name>A0AAQ3JME6_9LILI</name>
<dbReference type="SUPFAM" id="SSF56399">
    <property type="entry name" value="ADP-ribosylation"/>
    <property type="match status" value="1"/>
</dbReference>
<gene>
    <name evidence="3" type="ORF">Cni_G00953</name>
</gene>
<accession>A0AAQ3JME6</accession>
<dbReference type="InterPro" id="IPR037197">
    <property type="entry name" value="WWE_dom_sf"/>
</dbReference>
<reference evidence="3 4" key="1">
    <citation type="submission" date="2023-10" db="EMBL/GenBank/DDBJ databases">
        <title>Chromosome-scale genome assembly provides insights into flower coloration mechanisms of Canna indica.</title>
        <authorList>
            <person name="Li C."/>
        </authorList>
    </citation>
    <scope>NUCLEOTIDE SEQUENCE [LARGE SCALE GENOMIC DNA]</scope>
    <source>
        <tissue evidence="3">Flower</tissue>
    </source>
</reference>
<dbReference type="InterPro" id="IPR057823">
    <property type="entry name" value="WWE_RCD1"/>
</dbReference>
<dbReference type="PROSITE" id="PS51059">
    <property type="entry name" value="PARP_CATALYTIC"/>
    <property type="match status" value="1"/>
</dbReference>
<sequence>MDRPNAGFSIDADVKLERAEMALPRQFQRSNSNTLIREFKSFKSSSAPARILFFRNGSWIDFPPAVFDALRREFVAGKTAFELPIAGYSYVFDFLAMSQVDMETGVSNSIAWIDARDRCFFPALAVDERRNLPRFDKGASPAASFECDSAECHREAQISVDSRESSAVVSLDQPRWPGTQALGDGDRYFNVIEKLFVSSLLRFAPNTAITAIHKCSHSGPLAASRLKAFQLQAQMTKAARGDAKIKFGWYGASMTEVAAVVAHGFGQPNNERLGSIARGVGVHLSAPQSPHSTALLAKAGAVPGEERHMMLCRVIMGRAERVEAGSAQYHPSSEEFDSGVDDVANPRWYVVWSTHMNTHILPEFIVSYNSSKQPRSAPPKIGNCGRGPVSHLLFPQLIAEMGGSISSSMTRTLQAIYKQYKVNLVHLFIPLLESASSCALRGWMNSDDFVSNFLFFVCFSCFGNDDREKGLVKTLLLGTSGQ</sequence>
<feature type="domain" description="PARP catalytic" evidence="2">
    <location>
        <begin position="165"/>
        <end position="389"/>
    </location>
</feature>
<dbReference type="InterPro" id="IPR012317">
    <property type="entry name" value="Poly(ADP-ribose)pol_cat_dom"/>
</dbReference>
<dbReference type="PANTHER" id="PTHR32263:SF19">
    <property type="entry name" value="OS03G0230300 PROTEIN"/>
    <property type="match status" value="1"/>
</dbReference>
<dbReference type="GO" id="GO:0003950">
    <property type="term" value="F:NAD+ poly-ADP-ribosyltransferase activity"/>
    <property type="evidence" value="ECO:0007669"/>
    <property type="project" value="InterPro"/>
</dbReference>
<dbReference type="Pfam" id="PF23467">
    <property type="entry name" value="WWE_5"/>
    <property type="match status" value="1"/>
</dbReference>
<evidence type="ECO:0000259" key="1">
    <source>
        <dbReference type="PROSITE" id="PS50918"/>
    </source>
</evidence>
<keyword evidence="4" id="KW-1185">Reference proteome</keyword>
<dbReference type="Gene3D" id="3.90.228.10">
    <property type="match status" value="1"/>
</dbReference>
<dbReference type="InterPro" id="IPR044964">
    <property type="entry name" value="RCD1/SRO1-5"/>
</dbReference>
<proteinExistence type="predicted"/>
<dbReference type="AlphaFoldDB" id="A0AAQ3JME6"/>
<dbReference type="EMBL" id="CP136890">
    <property type="protein sequence ID" value="WOK92262.1"/>
    <property type="molecule type" value="Genomic_DNA"/>
</dbReference>